<dbReference type="AlphaFoldDB" id="A0A4V3XC38"/>
<evidence type="ECO:0000313" key="7">
    <source>
        <dbReference type="Proteomes" id="UP000308199"/>
    </source>
</evidence>
<dbReference type="Pfam" id="PF01124">
    <property type="entry name" value="MAPEG"/>
    <property type="match status" value="1"/>
</dbReference>
<gene>
    <name evidence="6" type="ORF">EW145_g5550</name>
</gene>
<dbReference type="Proteomes" id="UP000308199">
    <property type="component" value="Unassembled WGS sequence"/>
</dbReference>
<evidence type="ECO:0000256" key="2">
    <source>
        <dbReference type="ARBA" id="ARBA00022692"/>
    </source>
</evidence>
<evidence type="ECO:0000313" key="6">
    <source>
        <dbReference type="EMBL" id="THH04393.1"/>
    </source>
</evidence>
<organism evidence="6 7">
    <name type="scientific">Phellinidium pouzarii</name>
    <dbReference type="NCBI Taxonomy" id="167371"/>
    <lineage>
        <taxon>Eukaryota</taxon>
        <taxon>Fungi</taxon>
        <taxon>Dikarya</taxon>
        <taxon>Basidiomycota</taxon>
        <taxon>Agaricomycotina</taxon>
        <taxon>Agaricomycetes</taxon>
        <taxon>Hymenochaetales</taxon>
        <taxon>Hymenochaetaceae</taxon>
        <taxon>Phellinidium</taxon>
    </lineage>
</organism>
<dbReference type="InterPro" id="IPR023352">
    <property type="entry name" value="MAPEG-like_dom_sf"/>
</dbReference>
<dbReference type="Gene3D" id="1.20.120.550">
    <property type="entry name" value="Membrane associated eicosanoid/glutathione metabolism-like domain"/>
    <property type="match status" value="1"/>
</dbReference>
<keyword evidence="7" id="KW-1185">Reference proteome</keyword>
<evidence type="ECO:0000256" key="4">
    <source>
        <dbReference type="ARBA" id="ARBA00023136"/>
    </source>
</evidence>
<dbReference type="GO" id="GO:0016020">
    <property type="term" value="C:membrane"/>
    <property type="evidence" value="ECO:0007669"/>
    <property type="project" value="UniProtKB-SubCell"/>
</dbReference>
<keyword evidence="2 5" id="KW-0812">Transmembrane</keyword>
<dbReference type="PANTHER" id="PTHR35371:SF1">
    <property type="entry name" value="BLR7753 PROTEIN"/>
    <property type="match status" value="1"/>
</dbReference>
<name>A0A4V3XC38_9AGAM</name>
<proteinExistence type="predicted"/>
<dbReference type="InterPro" id="IPR001129">
    <property type="entry name" value="Membr-assoc_MAPEG"/>
</dbReference>
<protein>
    <submittedName>
        <fullName evidence="6">Uncharacterized protein</fullName>
    </submittedName>
</protein>
<dbReference type="EMBL" id="SGPK01000348">
    <property type="protein sequence ID" value="THH04393.1"/>
    <property type="molecule type" value="Genomic_DNA"/>
</dbReference>
<keyword evidence="4 5" id="KW-0472">Membrane</keyword>
<accession>A0A4V3XC38</accession>
<keyword evidence="3 5" id="KW-1133">Transmembrane helix</keyword>
<comment type="caution">
    <text evidence="6">The sequence shown here is derived from an EMBL/GenBank/DDBJ whole genome shotgun (WGS) entry which is preliminary data.</text>
</comment>
<comment type="subcellular location">
    <subcellularLocation>
        <location evidence="1">Membrane</location>
    </subcellularLocation>
</comment>
<dbReference type="PANTHER" id="PTHR35371">
    <property type="entry name" value="INNER MEMBRANE PROTEIN"/>
    <property type="match status" value="1"/>
</dbReference>
<reference evidence="6 7" key="1">
    <citation type="submission" date="2019-02" db="EMBL/GenBank/DDBJ databases">
        <title>Genome sequencing of the rare red list fungi Phellinidium pouzarii.</title>
        <authorList>
            <person name="Buettner E."/>
            <person name="Kellner H."/>
        </authorList>
    </citation>
    <scope>NUCLEOTIDE SEQUENCE [LARGE SCALE GENOMIC DNA]</scope>
    <source>
        <strain evidence="6 7">DSM 108285</strain>
    </source>
</reference>
<evidence type="ECO:0000256" key="3">
    <source>
        <dbReference type="ARBA" id="ARBA00022989"/>
    </source>
</evidence>
<sequence>MATPLSLYSIPVVWFTTFHPMNMKVALTLLVLKIAHMHTLEVSTEIFSLSLQYFLIDKTIGYNNLQPRSNTKRLVEDSCIPREVALRVERLEGAHLNGNEVLPLWIGAVLAGNQAGISNETMNAASVGFIVSRFLYNYVYINHTTSSLSWLRSALFFTGLGFPMYLFVKAGNIVRERI</sequence>
<feature type="transmembrane region" description="Helical" evidence="5">
    <location>
        <begin position="147"/>
        <end position="168"/>
    </location>
</feature>
<evidence type="ECO:0000256" key="5">
    <source>
        <dbReference type="SAM" id="Phobius"/>
    </source>
</evidence>
<evidence type="ECO:0000256" key="1">
    <source>
        <dbReference type="ARBA" id="ARBA00004370"/>
    </source>
</evidence>
<dbReference type="OrthoDB" id="2122304at2759"/>
<dbReference type="SUPFAM" id="SSF161084">
    <property type="entry name" value="MAPEG domain-like"/>
    <property type="match status" value="1"/>
</dbReference>
<feature type="transmembrane region" description="Helical" evidence="5">
    <location>
        <begin position="12"/>
        <end position="32"/>
    </location>
</feature>